<feature type="transmembrane region" description="Helical" evidence="5">
    <location>
        <begin position="80"/>
        <end position="103"/>
    </location>
</feature>
<gene>
    <name evidence="6" type="ORF">J2800_004549</name>
</gene>
<evidence type="ECO:0000313" key="7">
    <source>
        <dbReference type="Proteomes" id="UP001262754"/>
    </source>
</evidence>
<sequence length="318" mass="32915">MTTPRPIAALLRAPVFGSVARAVLTTPYWFAGLYKLTHWRDALGEAAHFGLRPAVLVVAATIAVQLGGSVLLIFGRLSWLAAGALGVFTALATLIAHPYWTVADPAERFHALNTFLEHIGLFVAHATGNIVMLGVGLAGDAGGLATKLLALPVFIGAVAAAYALIRWRNARGQPCEVLVLALQAVLLAGFMLLTVWALPAASANAPSVMLAGLTGVAAMAVQNVGARVVFTHLAPTTMMTGNVTQVAIDIVDLAIARGRPDEALKARIRKTWPPVTAFALGAMGGAIGVLVAGAWSLALGVIVVAVLAVLHAVRGERS</sequence>
<reference evidence="6 7" key="1">
    <citation type="submission" date="2023-07" db="EMBL/GenBank/DDBJ databases">
        <title>Sorghum-associated microbial communities from plants grown in Nebraska, USA.</title>
        <authorList>
            <person name="Schachtman D."/>
        </authorList>
    </citation>
    <scope>NUCLEOTIDE SEQUENCE [LARGE SCALE GENOMIC DNA]</scope>
    <source>
        <strain evidence="6 7">DS2154</strain>
    </source>
</reference>
<feature type="transmembrane region" description="Helical" evidence="5">
    <location>
        <begin position="177"/>
        <end position="198"/>
    </location>
</feature>
<keyword evidence="3 5" id="KW-1133">Transmembrane helix</keyword>
<keyword evidence="4 5" id="KW-0472">Membrane</keyword>
<feature type="transmembrane region" description="Helical" evidence="5">
    <location>
        <begin position="15"/>
        <end position="34"/>
    </location>
</feature>
<feature type="transmembrane region" description="Helical" evidence="5">
    <location>
        <begin position="272"/>
        <end position="291"/>
    </location>
</feature>
<evidence type="ECO:0000256" key="5">
    <source>
        <dbReference type="SAM" id="Phobius"/>
    </source>
</evidence>
<dbReference type="EMBL" id="JAVDRL010000014">
    <property type="protein sequence ID" value="MDR6533779.1"/>
    <property type="molecule type" value="Genomic_DNA"/>
</dbReference>
<feature type="transmembrane region" description="Helical" evidence="5">
    <location>
        <begin position="54"/>
        <end position="74"/>
    </location>
</feature>
<dbReference type="PANTHER" id="PTHR37314">
    <property type="entry name" value="SLR0142 PROTEIN"/>
    <property type="match status" value="1"/>
</dbReference>
<proteinExistence type="predicted"/>
<feature type="transmembrane region" description="Helical" evidence="5">
    <location>
        <begin position="144"/>
        <end position="165"/>
    </location>
</feature>
<dbReference type="RefSeq" id="WP_310034729.1">
    <property type="nucleotide sequence ID" value="NZ_JAVDRL010000014.1"/>
</dbReference>
<evidence type="ECO:0000256" key="2">
    <source>
        <dbReference type="ARBA" id="ARBA00022692"/>
    </source>
</evidence>
<comment type="subcellular location">
    <subcellularLocation>
        <location evidence="1">Membrane</location>
        <topology evidence="1">Multi-pass membrane protein</topology>
    </subcellularLocation>
</comment>
<dbReference type="PANTHER" id="PTHR37314:SF5">
    <property type="entry name" value="SLR0142 PROTEIN"/>
    <property type="match status" value="1"/>
</dbReference>
<keyword evidence="7" id="KW-1185">Reference proteome</keyword>
<evidence type="ECO:0000256" key="4">
    <source>
        <dbReference type="ARBA" id="ARBA00023136"/>
    </source>
</evidence>
<evidence type="ECO:0000256" key="1">
    <source>
        <dbReference type="ARBA" id="ARBA00004141"/>
    </source>
</evidence>
<dbReference type="Proteomes" id="UP001262754">
    <property type="component" value="Unassembled WGS sequence"/>
</dbReference>
<organism evidence="6 7">
    <name type="scientific">Caulobacter rhizosphaerae</name>
    <dbReference type="NCBI Taxonomy" id="2010972"/>
    <lineage>
        <taxon>Bacteria</taxon>
        <taxon>Pseudomonadati</taxon>
        <taxon>Pseudomonadota</taxon>
        <taxon>Alphaproteobacteria</taxon>
        <taxon>Caulobacterales</taxon>
        <taxon>Caulobacteraceae</taxon>
        <taxon>Caulobacter</taxon>
    </lineage>
</organism>
<evidence type="ECO:0000256" key="3">
    <source>
        <dbReference type="ARBA" id="ARBA00022989"/>
    </source>
</evidence>
<feature type="transmembrane region" description="Helical" evidence="5">
    <location>
        <begin position="210"/>
        <end position="230"/>
    </location>
</feature>
<keyword evidence="2 5" id="KW-0812">Transmembrane</keyword>
<dbReference type="InterPro" id="IPR010699">
    <property type="entry name" value="DUF1275"/>
</dbReference>
<dbReference type="Pfam" id="PF06912">
    <property type="entry name" value="DUF1275"/>
    <property type="match status" value="1"/>
</dbReference>
<feature type="transmembrane region" description="Helical" evidence="5">
    <location>
        <begin position="115"/>
        <end position="138"/>
    </location>
</feature>
<dbReference type="InterPro" id="IPR032808">
    <property type="entry name" value="DoxX"/>
</dbReference>
<dbReference type="Pfam" id="PF07681">
    <property type="entry name" value="DoxX"/>
    <property type="match status" value="1"/>
</dbReference>
<accession>A0ABU1N5S3</accession>
<protein>
    <submittedName>
        <fullName evidence="6">Uncharacterized membrane protein YoaK (UPF0700 family)</fullName>
    </submittedName>
</protein>
<comment type="caution">
    <text evidence="6">The sequence shown here is derived from an EMBL/GenBank/DDBJ whole genome shotgun (WGS) entry which is preliminary data.</text>
</comment>
<name>A0ABU1N5S3_9CAUL</name>
<evidence type="ECO:0000313" key="6">
    <source>
        <dbReference type="EMBL" id="MDR6533779.1"/>
    </source>
</evidence>